<reference evidence="2" key="1">
    <citation type="journal article" date="2019" name="Int. J. Syst. Evol. Microbiol.">
        <title>The Global Catalogue of Microorganisms (GCM) 10K type strain sequencing project: providing services to taxonomists for standard genome sequencing and annotation.</title>
        <authorList>
            <consortium name="The Broad Institute Genomics Platform"/>
            <consortium name="The Broad Institute Genome Sequencing Center for Infectious Disease"/>
            <person name="Wu L."/>
            <person name="Ma J."/>
        </authorList>
    </citation>
    <scope>NUCLEOTIDE SEQUENCE [LARGE SCALE GENOMIC DNA]</scope>
    <source>
        <strain evidence="2">KCTC 42984</strain>
    </source>
</reference>
<gene>
    <name evidence="1" type="ORF">ACFOD9_04305</name>
</gene>
<keyword evidence="2" id="KW-1185">Reference proteome</keyword>
<dbReference type="Proteomes" id="UP001595604">
    <property type="component" value="Unassembled WGS sequence"/>
</dbReference>
<protein>
    <submittedName>
        <fullName evidence="1">Uncharacterized protein</fullName>
    </submittedName>
</protein>
<evidence type="ECO:0000313" key="2">
    <source>
        <dbReference type="Proteomes" id="UP001595604"/>
    </source>
</evidence>
<dbReference type="RefSeq" id="WP_379508853.1">
    <property type="nucleotide sequence ID" value="NZ_JBHRTQ010000004.1"/>
</dbReference>
<accession>A0ABV7IRZ5</accession>
<name>A0ABV7IRZ5_9SPHN</name>
<comment type="caution">
    <text evidence="1">The sequence shown here is derived from an EMBL/GenBank/DDBJ whole genome shotgun (WGS) entry which is preliminary data.</text>
</comment>
<proteinExistence type="predicted"/>
<evidence type="ECO:0000313" key="1">
    <source>
        <dbReference type="EMBL" id="MFC3173468.1"/>
    </source>
</evidence>
<sequence>MFLPAVAADYSHVTFNWWSKGANKTTLRGNAKDRAKIVGVIAATINSKPDEEWLVIHPMKQPGYEGQPGFCIESELIPMLTNPAPVNFLHWGLHLGRNDFRTIKNVVIVGSLHYGQTANEALYAAAVGKLTNLDQRGVKLVGDGEFVHHVYQAACRSNVRNIKDGVAGAATIYLITADRAHRAPLIAKAMPGCIIIDWEPVPKPPLPKERLMLETMARLFEASPISINLKELYLACGGKDSEYLKRMWTRPAVIAFMKENGIKKVGHRLVRYSAAKIP</sequence>
<dbReference type="EMBL" id="JBHRTQ010000004">
    <property type="protein sequence ID" value="MFC3173468.1"/>
    <property type="molecule type" value="Genomic_DNA"/>
</dbReference>
<organism evidence="1 2">
    <name type="scientific">Novosphingobium bradum</name>
    <dbReference type="NCBI Taxonomy" id="1737444"/>
    <lineage>
        <taxon>Bacteria</taxon>
        <taxon>Pseudomonadati</taxon>
        <taxon>Pseudomonadota</taxon>
        <taxon>Alphaproteobacteria</taxon>
        <taxon>Sphingomonadales</taxon>
        <taxon>Sphingomonadaceae</taxon>
        <taxon>Novosphingobium</taxon>
    </lineage>
</organism>